<feature type="transmembrane region" description="Helical" evidence="6">
    <location>
        <begin position="1469"/>
        <end position="1494"/>
    </location>
</feature>
<feature type="transmembrane region" description="Helical" evidence="6">
    <location>
        <begin position="1439"/>
        <end position="1457"/>
    </location>
</feature>
<evidence type="ECO:0000256" key="6">
    <source>
        <dbReference type="SAM" id="Phobius"/>
    </source>
</evidence>
<keyword evidence="2" id="KW-0813">Transport</keyword>
<keyword evidence="3 6" id="KW-0812">Transmembrane</keyword>
<organism evidence="8 9">
    <name type="scientific">Anopheles dirus</name>
    <dbReference type="NCBI Taxonomy" id="7168"/>
    <lineage>
        <taxon>Eukaryota</taxon>
        <taxon>Metazoa</taxon>
        <taxon>Ecdysozoa</taxon>
        <taxon>Arthropoda</taxon>
        <taxon>Hexapoda</taxon>
        <taxon>Insecta</taxon>
        <taxon>Pterygota</taxon>
        <taxon>Neoptera</taxon>
        <taxon>Endopterygota</taxon>
        <taxon>Diptera</taxon>
        <taxon>Nematocera</taxon>
        <taxon>Culicoidea</taxon>
        <taxon>Culicidae</taxon>
        <taxon>Anophelinae</taxon>
        <taxon>Anopheles</taxon>
    </lineage>
</organism>
<reference evidence="9" key="1">
    <citation type="submission" date="2013-03" db="EMBL/GenBank/DDBJ databases">
        <title>The Genome Sequence of Anopheles dirus WRAIR2.</title>
        <authorList>
            <consortium name="The Broad Institute Genomics Platform"/>
            <person name="Neafsey D.E."/>
            <person name="Walton C."/>
            <person name="Walker B."/>
            <person name="Young S.K."/>
            <person name="Zeng Q."/>
            <person name="Gargeya S."/>
            <person name="Fitzgerald M."/>
            <person name="Haas B."/>
            <person name="Abouelleil A."/>
            <person name="Allen A.W."/>
            <person name="Alvarado L."/>
            <person name="Arachchi H.M."/>
            <person name="Berlin A.M."/>
            <person name="Chapman S.B."/>
            <person name="Gainer-Dewar J."/>
            <person name="Goldberg J."/>
            <person name="Griggs A."/>
            <person name="Gujja S."/>
            <person name="Hansen M."/>
            <person name="Howarth C."/>
            <person name="Imamovic A."/>
            <person name="Ireland A."/>
            <person name="Larimer J."/>
            <person name="McCowan C."/>
            <person name="Murphy C."/>
            <person name="Pearson M."/>
            <person name="Poon T.W."/>
            <person name="Priest M."/>
            <person name="Roberts A."/>
            <person name="Saif S."/>
            <person name="Shea T."/>
            <person name="Sisk P."/>
            <person name="Sykes S."/>
            <person name="Wortman J."/>
            <person name="Nusbaum C."/>
            <person name="Birren B."/>
        </authorList>
    </citation>
    <scope>NUCLEOTIDE SEQUENCE [LARGE SCALE GENOMIC DNA]</scope>
    <source>
        <strain evidence="9">WRAIR2</strain>
    </source>
</reference>
<keyword evidence="4 6" id="KW-1133">Transmembrane helix</keyword>
<keyword evidence="5 6" id="KW-0472">Membrane</keyword>
<feature type="transmembrane region" description="Helical" evidence="6">
    <location>
        <begin position="1515"/>
        <end position="1535"/>
    </location>
</feature>
<dbReference type="EnsemblMetazoa" id="ADIR006057-RA">
    <property type="protein sequence ID" value="ADIR006057-PA"/>
    <property type="gene ID" value="ADIR006057"/>
</dbReference>
<feature type="transmembrane region" description="Helical" evidence="6">
    <location>
        <begin position="783"/>
        <end position="801"/>
    </location>
</feature>
<feature type="transmembrane region" description="Helical" evidence="6">
    <location>
        <begin position="919"/>
        <end position="939"/>
    </location>
</feature>
<dbReference type="InterPro" id="IPR013525">
    <property type="entry name" value="ABC2_TM"/>
</dbReference>
<feature type="transmembrane region" description="Helical" evidence="6">
    <location>
        <begin position="583"/>
        <end position="603"/>
    </location>
</feature>
<feature type="transmembrane region" description="Helical" evidence="6">
    <location>
        <begin position="1275"/>
        <end position="1293"/>
    </location>
</feature>
<feature type="transmembrane region" description="Helical" evidence="6">
    <location>
        <begin position="813"/>
        <end position="835"/>
    </location>
</feature>
<dbReference type="VEuPathDB" id="VectorBase:ADIR006057"/>
<feature type="transmembrane region" description="Helical" evidence="6">
    <location>
        <begin position="855"/>
        <end position="880"/>
    </location>
</feature>
<feature type="domain" description="ABC-2 type transporter transmembrane" evidence="7">
    <location>
        <begin position="1088"/>
        <end position="1295"/>
    </location>
</feature>
<comment type="subcellular location">
    <subcellularLocation>
        <location evidence="1">Membrane</location>
        <topology evidence="1">Multi-pass membrane protein</topology>
    </subcellularLocation>
</comment>
<protein>
    <recommendedName>
        <fullName evidence="7">ABC-2 type transporter transmembrane domain-containing protein</fullName>
    </recommendedName>
</protein>
<evidence type="ECO:0000256" key="3">
    <source>
        <dbReference type="ARBA" id="ARBA00022692"/>
    </source>
</evidence>
<dbReference type="PANTHER" id="PTHR48041">
    <property type="entry name" value="ABC TRANSPORTER G FAMILY MEMBER 28"/>
    <property type="match status" value="1"/>
</dbReference>
<feature type="transmembrane region" description="Helical" evidence="6">
    <location>
        <begin position="1547"/>
        <end position="1571"/>
    </location>
</feature>
<evidence type="ECO:0000313" key="9">
    <source>
        <dbReference type="Proteomes" id="UP000075884"/>
    </source>
</evidence>
<evidence type="ECO:0000256" key="2">
    <source>
        <dbReference type="ARBA" id="ARBA00022448"/>
    </source>
</evidence>
<dbReference type="Pfam" id="PF01061">
    <property type="entry name" value="ABC2_membrane"/>
    <property type="match status" value="5"/>
</dbReference>
<feature type="transmembrane region" description="Helical" evidence="6">
    <location>
        <begin position="1251"/>
        <end position="1268"/>
    </location>
</feature>
<dbReference type="STRING" id="7168.A0A182NEJ2"/>
<feature type="transmembrane region" description="Helical" evidence="6">
    <location>
        <begin position="1220"/>
        <end position="1239"/>
    </location>
</feature>
<evidence type="ECO:0000259" key="7">
    <source>
        <dbReference type="Pfam" id="PF01061"/>
    </source>
</evidence>
<feature type="transmembrane region" description="Helical" evidence="6">
    <location>
        <begin position="609"/>
        <end position="629"/>
    </location>
</feature>
<feature type="transmembrane region" description="Helical" evidence="6">
    <location>
        <begin position="140"/>
        <end position="158"/>
    </location>
</feature>
<reference evidence="8" key="2">
    <citation type="submission" date="2020-05" db="UniProtKB">
        <authorList>
            <consortium name="EnsemblMetazoa"/>
        </authorList>
    </citation>
    <scope>IDENTIFICATION</scope>
    <source>
        <strain evidence="8">WRAIR2</strain>
    </source>
</reference>
<feature type="domain" description="ABC-2 type transporter transmembrane" evidence="7">
    <location>
        <begin position="124"/>
        <end position="328"/>
    </location>
</feature>
<feature type="transmembrane region" description="Helical" evidence="6">
    <location>
        <begin position="1002"/>
        <end position="1022"/>
    </location>
</feature>
<proteinExistence type="predicted"/>
<feature type="transmembrane region" description="Helical" evidence="6">
    <location>
        <begin position="468"/>
        <end position="489"/>
    </location>
</feature>
<evidence type="ECO:0000313" key="8">
    <source>
        <dbReference type="EnsemblMetazoa" id="ADIR006057-PA"/>
    </source>
</evidence>
<evidence type="ECO:0000256" key="5">
    <source>
        <dbReference type="ARBA" id="ARBA00023136"/>
    </source>
</evidence>
<dbReference type="GO" id="GO:0140359">
    <property type="term" value="F:ABC-type transporter activity"/>
    <property type="evidence" value="ECO:0007669"/>
    <property type="project" value="InterPro"/>
</dbReference>
<feature type="transmembrane region" description="Helical" evidence="6">
    <location>
        <begin position="1578"/>
        <end position="1597"/>
    </location>
</feature>
<feature type="domain" description="ABC-2 type transporter transmembrane" evidence="7">
    <location>
        <begin position="760"/>
        <end position="969"/>
    </location>
</feature>
<feature type="transmembrane region" description="Helical" evidence="6">
    <location>
        <begin position="1141"/>
        <end position="1164"/>
    </location>
</feature>
<sequence>MDVESVDAVALKLDDPVLGQRLTLTFRNICYRRKDQNGDRPKDIIKSASGRFEPALEVAAKPLRDLDQLVQRYNRPSIDRKQSRMENNIKDGDLNASHPLEDDIDVERSKTAARGRYQIPQWKQFYVLLRRSLRVTSRDFLRVIAHVLVGLLLGAVFYQSGQDGALVMVNGACLFFVQLFIFFGNAMPCVITFPLETKVFIRERLNNWYSLEAYYLSKLVADLPLQILCPTVFLSIAYYLTGQLLEWERFGKLCLVLLLLGIFAQTLGLLSGAAFDVQMATFFVPCFSIPSLLFSGFFVKSYEMNEYLSHIAYTSFFRYSLQGSLQAIYAGNRPAFPCSKDICYYNKPSKFLKFMDTREDGYWENVYILLGFIACCIECHAVTMAGSEAIELKRISASPLLNFVPSTLRFRNVVYRTHEINAAAPSSPTTLAAQLTPVKRIARYQTACYYQLYTLLKRSVLSSARDEFFLKIRLGMHLALGLVFGAVHYNAGSDAAKVLANVGCFFQLFAFVYFTNAVSVVNYADEVNVAIKEIANNWYSRESYFFAKLIHDLPLQLFCPSYLLAIVYYLTGQPMEWTRFGMLLGVFAVGAVIGQSLGLIGGICFEVKMQNFFVANACIVPILFSGFFVNSGDMISILRPLSTVSFFRYQFHGAMQALYGYDRGNIPCGQVYCYYKKPATVLEQFDIDEYGYGTSITKALVLVLIMQVIIYVSFLIGACTEKSVPNEAPNSDEKDAMLAPVMNGDSIGSDRQYPTSEWAQFITLTRRTMLCTFRDLQLTKMRLLAHFFVGLLIAVVFYDVGNDGSKVLSNASCLFFFLIFVFFANSMPLVMTFPLETSVFVRERMNNWYSLKAYYFSKLVADFPFLILGPSVFLAGAYYLTSQPMELDRIVMLWSICIFTSWIAQMTGLLAGSVLPLELSVFCVPCSVIPMLIFCGFFVRFREMFDFLIPFTYVAYFRYSFEGAMQAIYGFDRANLPCAGEFCYFSKVPKFLESFDMLENTFVMDVCGLLGWVFLLHVALYASLAWRLKLLKIASQRTDDIDSVEKLIARADTAINGYFENDTTHLEDCATMLAESKASPQYPISWWRQFLVLVRRTTLCTLRDITLTRYRLLWHLLVGLMIGSVYYNVGYNDATKSANAFCHILLLMFIVFANAMTVVLTFPLEMAVLVREHKSNYYPLSAYYWSKLVADFPLMLAGVSCCQLIVYYLTDQPNETEPVVAFWGICVLVGWLAQMYGMVAGSNFPIDVSPFFVPASIVTAVILSGFFIDIDKLPAVYRVLVLFNYFWYGFRGLDQALHGESLHWTYYWFPGVGLIVWIVVLHILLCVRLKRRLRRNRTGFFYSKMSVDKNSIEITIPLMQGASQYDTKCAEVEKLVVKSEKSVNAAMNLGIQQEYDSSEFLVDGRGPQYPISWWKQFTILTRRTTLGTIRNPALMGLRFFGHVLFGFTIGCVFYNIGNDAAKVLSNVSLLIAFLMFITFANAMTVILTFPLEMAVFVREHKSNYYSVSAYYFSKLVADFPWMLAGVTAFQLIMYYLSGQLNETDRIIMFWGICALFGWLSQVYGLIAGCLFPIEVSPFIVPASIIPALLFSGFFIRYNELLDFFKPLTLVSYFRYGFEGLVQATYGHNRTELGCEEIFCYYRKTSKVLEALHMEPNRYWTDVLGLGIWIVFLHIVLYLSLRLRLRLNR</sequence>
<feature type="transmembrane region" description="Helical" evidence="6">
    <location>
        <begin position="1658"/>
        <end position="1680"/>
    </location>
</feature>
<feature type="transmembrane region" description="Helical" evidence="6">
    <location>
        <begin position="280"/>
        <end position="299"/>
    </location>
</feature>
<dbReference type="GO" id="GO:0005886">
    <property type="term" value="C:plasma membrane"/>
    <property type="evidence" value="ECO:0007669"/>
    <property type="project" value="TreeGrafter"/>
</dbReference>
<evidence type="ECO:0000256" key="1">
    <source>
        <dbReference type="ARBA" id="ARBA00004141"/>
    </source>
</evidence>
<dbReference type="InterPro" id="IPR050352">
    <property type="entry name" value="ABCG_transporters"/>
</dbReference>
<feature type="transmembrane region" description="Helical" evidence="6">
    <location>
        <begin position="699"/>
        <end position="718"/>
    </location>
</feature>
<dbReference type="Proteomes" id="UP000075884">
    <property type="component" value="Unassembled WGS sequence"/>
</dbReference>
<dbReference type="PANTHER" id="PTHR48041:SF118">
    <property type="entry name" value="ATP-BINDING CASSETTE TRANSPORTER (ABC TRANSPORTER) FAMILY G MEMBER 16"/>
    <property type="match status" value="1"/>
</dbReference>
<keyword evidence="9" id="KW-1185">Reference proteome</keyword>
<feature type="domain" description="ABC-2 type transporter transmembrane" evidence="7">
    <location>
        <begin position="450"/>
        <end position="659"/>
    </location>
</feature>
<accession>A0A182NEJ2</accession>
<name>A0A182NEJ2_9DIPT</name>
<feature type="transmembrane region" description="Helical" evidence="6">
    <location>
        <begin position="1112"/>
        <end position="1129"/>
    </location>
</feature>
<feature type="transmembrane region" description="Helical" evidence="6">
    <location>
        <begin position="253"/>
        <end position="274"/>
    </location>
</feature>
<feature type="transmembrane region" description="Helical" evidence="6">
    <location>
        <begin position="892"/>
        <end position="913"/>
    </location>
</feature>
<feature type="transmembrane region" description="Helical" evidence="6">
    <location>
        <begin position="1305"/>
        <end position="1327"/>
    </location>
</feature>
<feature type="domain" description="ABC-2 type transporter transmembrane" evidence="7">
    <location>
        <begin position="1416"/>
        <end position="1623"/>
    </location>
</feature>
<evidence type="ECO:0000256" key="4">
    <source>
        <dbReference type="ARBA" id="ARBA00022989"/>
    </source>
</evidence>